<proteinExistence type="predicted"/>
<dbReference type="InterPro" id="IPR006311">
    <property type="entry name" value="TAT_signal"/>
</dbReference>
<organism evidence="2">
    <name type="scientific">marine sediment metagenome</name>
    <dbReference type="NCBI Taxonomy" id="412755"/>
    <lineage>
        <taxon>unclassified sequences</taxon>
        <taxon>metagenomes</taxon>
        <taxon>ecological metagenomes</taxon>
    </lineage>
</organism>
<accession>A0A0F9UHS2</accession>
<feature type="domain" description="DUF362" evidence="1">
    <location>
        <begin position="96"/>
        <end position="292"/>
    </location>
</feature>
<protein>
    <recommendedName>
        <fullName evidence="1">DUF362 domain-containing protein</fullName>
    </recommendedName>
</protein>
<dbReference type="EMBL" id="LAZR01000092">
    <property type="protein sequence ID" value="KKN92760.1"/>
    <property type="molecule type" value="Genomic_DNA"/>
</dbReference>
<evidence type="ECO:0000259" key="1">
    <source>
        <dbReference type="Pfam" id="PF04015"/>
    </source>
</evidence>
<name>A0A0F9UHS2_9ZZZZ</name>
<dbReference type="InterPro" id="IPR007160">
    <property type="entry name" value="DUF362"/>
</dbReference>
<reference evidence="2" key="1">
    <citation type="journal article" date="2015" name="Nature">
        <title>Complex archaea that bridge the gap between prokaryotes and eukaryotes.</title>
        <authorList>
            <person name="Spang A."/>
            <person name="Saw J.H."/>
            <person name="Jorgensen S.L."/>
            <person name="Zaremba-Niedzwiedzka K."/>
            <person name="Martijn J."/>
            <person name="Lind A.E."/>
            <person name="van Eijk R."/>
            <person name="Schleper C."/>
            <person name="Guy L."/>
            <person name="Ettema T.J."/>
        </authorList>
    </citation>
    <scope>NUCLEOTIDE SEQUENCE</scope>
</reference>
<dbReference type="AlphaFoldDB" id="A0A0F9UHS2"/>
<comment type="caution">
    <text evidence="2">The sequence shown here is derived from an EMBL/GenBank/DDBJ whole genome shotgun (WGS) entry which is preliminary data.</text>
</comment>
<evidence type="ECO:0000313" key="2">
    <source>
        <dbReference type="EMBL" id="KKN92760.1"/>
    </source>
</evidence>
<gene>
    <name evidence="2" type="ORF">LCGC14_0205030</name>
</gene>
<sequence>MNDSQPDNTGLSRREFLGRSVKAGVAVAAAGGVGAWLVGRADRDVGDEVVRLGDYAAAGMAGRMSIAEGTDRATMLRRSLDAIGGLSAYIQRGQRVLIKVNAAFATAPSQGATSNPDLVAELVRLCLRVGAKDVIVTDNPINDPANCFRLSGIGAAAAGAGAKVVLPKDSYFRPTTVEGGRLIRNWPLLYEPLEGVDRVIGVAPVKDHFRSGASMTMKNWYGLLGGRRNQFHQQIHNTIKELAMMVSPTLVVLDGVQTMTRNGPTGGSPADLKDTRRLVVSTDQVAADAYGATQLLGLSLDDLPYLAKAAEAGVGTTDYQSLKPVAVSVT</sequence>
<dbReference type="Pfam" id="PF04015">
    <property type="entry name" value="DUF362"/>
    <property type="match status" value="1"/>
</dbReference>
<dbReference type="PROSITE" id="PS51318">
    <property type="entry name" value="TAT"/>
    <property type="match status" value="1"/>
</dbReference>